<dbReference type="InterPro" id="IPR000821">
    <property type="entry name" value="Ala_racemase"/>
</dbReference>
<evidence type="ECO:0000256" key="3">
    <source>
        <dbReference type="ARBA" id="ARBA00023235"/>
    </source>
</evidence>
<dbReference type="Proteomes" id="UP001170624">
    <property type="component" value="Unassembled WGS sequence"/>
</dbReference>
<dbReference type="EMBL" id="JAUOPU010000018">
    <property type="protein sequence ID" value="MDO6544017.1"/>
    <property type="molecule type" value="Genomic_DNA"/>
</dbReference>
<dbReference type="RefSeq" id="WP_303500446.1">
    <property type="nucleotide sequence ID" value="NZ_JAUOPU010000018.1"/>
</dbReference>
<evidence type="ECO:0000313" key="5">
    <source>
        <dbReference type="EMBL" id="MDO6544017.1"/>
    </source>
</evidence>
<name>A0AAW7Y6C4_9GAMM</name>
<dbReference type="GO" id="GO:0008784">
    <property type="term" value="F:alanine racemase activity"/>
    <property type="evidence" value="ECO:0007669"/>
    <property type="project" value="TreeGrafter"/>
</dbReference>
<protein>
    <submittedName>
        <fullName evidence="5">Alanine/ornithine racemase family PLP-dependent enzyme</fullName>
    </submittedName>
</protein>
<comment type="caution">
    <text evidence="5">The sequence shown here is derived from an EMBL/GenBank/DDBJ whole genome shotgun (WGS) entry which is preliminary data.</text>
</comment>
<dbReference type="AlphaFoldDB" id="A0AAW7Y6C4"/>
<reference evidence="5" key="1">
    <citation type="submission" date="2023-07" db="EMBL/GenBank/DDBJ databases">
        <title>Genome content predicts the carbon catabolic preferences of heterotrophic bacteria.</title>
        <authorList>
            <person name="Gralka M."/>
        </authorList>
    </citation>
    <scope>NUCLEOTIDE SEQUENCE</scope>
    <source>
        <strain evidence="5">G2M05</strain>
    </source>
</reference>
<dbReference type="GO" id="GO:0030170">
    <property type="term" value="F:pyridoxal phosphate binding"/>
    <property type="evidence" value="ECO:0007669"/>
    <property type="project" value="TreeGrafter"/>
</dbReference>
<evidence type="ECO:0000313" key="6">
    <source>
        <dbReference type="Proteomes" id="UP001170624"/>
    </source>
</evidence>
<dbReference type="PANTHER" id="PTHR30511:SF3">
    <property type="entry name" value="LYSINE RACEMASE"/>
    <property type="match status" value="1"/>
</dbReference>
<feature type="domain" description="Alanine racemase N-terminal" evidence="4">
    <location>
        <begin position="8"/>
        <end position="225"/>
    </location>
</feature>
<comment type="cofactor">
    <cofactor evidence="1">
        <name>pyridoxal 5'-phosphate</name>
        <dbReference type="ChEBI" id="CHEBI:597326"/>
    </cofactor>
</comment>
<dbReference type="PANTHER" id="PTHR30511">
    <property type="entry name" value="ALANINE RACEMASE"/>
    <property type="match status" value="1"/>
</dbReference>
<dbReference type="CDD" id="cd06815">
    <property type="entry name" value="PLPDE_III_AR_like_1"/>
    <property type="match status" value="1"/>
</dbReference>
<organism evidence="5 6">
    <name type="scientific">Photobacterium sanguinicancri</name>
    <dbReference type="NCBI Taxonomy" id="875932"/>
    <lineage>
        <taxon>Bacteria</taxon>
        <taxon>Pseudomonadati</taxon>
        <taxon>Pseudomonadota</taxon>
        <taxon>Gammaproteobacteria</taxon>
        <taxon>Vibrionales</taxon>
        <taxon>Vibrionaceae</taxon>
        <taxon>Photobacterium</taxon>
    </lineage>
</organism>
<evidence type="ECO:0000256" key="1">
    <source>
        <dbReference type="ARBA" id="ARBA00001933"/>
    </source>
</evidence>
<keyword evidence="3" id="KW-0413">Isomerase</keyword>
<sequence length="359" mass="39489">MNYPRIDIDCNKIYHNAQFIINQLALKSISVTPVTKVCLGHPVIAQTLIDAGAKMLADSRVQNIQRMVLSGITVPKMLIRTPMFSQVASVVKYCDISLNTEIDVIKRLSCAAKQARVNHDVIIMIELGDLREGIMPNHSINFIREVISLPNINLRGIGSNLTCRYGIAPDDEKMKQLSDIADEIESTFGINLEIISGGNSASINWALAHRRSTRINNLRIGEAIFLGCVPLEQPPIEGLHQDAITLTAEIIESKVKPSLPWGKRGENAFGEKDIIQDRGVVSQAILALGRQDVCIAGLKAPDDINIISSTSDHLIIESARSPLVVGAKIRFSLDYSALLSSMSSDFIYKFFNKSKRGIT</sequence>
<dbReference type="Pfam" id="PF01168">
    <property type="entry name" value="Ala_racemase_N"/>
    <property type="match status" value="1"/>
</dbReference>
<dbReference type="InterPro" id="IPR001608">
    <property type="entry name" value="Ala_racemase_N"/>
</dbReference>
<dbReference type="GO" id="GO:0005829">
    <property type="term" value="C:cytosol"/>
    <property type="evidence" value="ECO:0007669"/>
    <property type="project" value="TreeGrafter"/>
</dbReference>
<accession>A0AAW7Y6C4</accession>
<dbReference type="SUPFAM" id="SSF51419">
    <property type="entry name" value="PLP-binding barrel"/>
    <property type="match status" value="1"/>
</dbReference>
<evidence type="ECO:0000256" key="2">
    <source>
        <dbReference type="ARBA" id="ARBA00022898"/>
    </source>
</evidence>
<dbReference type="InterPro" id="IPR029066">
    <property type="entry name" value="PLP-binding_barrel"/>
</dbReference>
<proteinExistence type="predicted"/>
<gene>
    <name evidence="5" type="ORF">Q4568_15845</name>
</gene>
<evidence type="ECO:0000259" key="4">
    <source>
        <dbReference type="Pfam" id="PF01168"/>
    </source>
</evidence>
<dbReference type="Gene3D" id="3.20.20.10">
    <property type="entry name" value="Alanine racemase"/>
    <property type="match status" value="1"/>
</dbReference>
<keyword evidence="2" id="KW-0663">Pyridoxal phosphate</keyword>